<dbReference type="Proteomes" id="UP000828390">
    <property type="component" value="Unassembled WGS sequence"/>
</dbReference>
<keyword evidence="2" id="KW-1185">Reference proteome</keyword>
<reference evidence="1" key="2">
    <citation type="submission" date="2020-11" db="EMBL/GenBank/DDBJ databases">
        <authorList>
            <person name="McCartney M.A."/>
            <person name="Auch B."/>
            <person name="Kono T."/>
            <person name="Mallez S."/>
            <person name="Becker A."/>
            <person name="Gohl D.M."/>
            <person name="Silverstein K.A.T."/>
            <person name="Koren S."/>
            <person name="Bechman K.B."/>
            <person name="Herman A."/>
            <person name="Abrahante J.E."/>
            <person name="Garbe J."/>
        </authorList>
    </citation>
    <scope>NUCLEOTIDE SEQUENCE</scope>
    <source>
        <strain evidence="1">Duluth1</strain>
        <tissue evidence="1">Whole animal</tissue>
    </source>
</reference>
<gene>
    <name evidence="1" type="ORF">DPMN_153138</name>
</gene>
<dbReference type="AlphaFoldDB" id="A0A9D4FLR1"/>
<comment type="caution">
    <text evidence="1">The sequence shown here is derived from an EMBL/GenBank/DDBJ whole genome shotgun (WGS) entry which is preliminary data.</text>
</comment>
<evidence type="ECO:0000313" key="1">
    <source>
        <dbReference type="EMBL" id="KAH3799528.1"/>
    </source>
</evidence>
<reference evidence="1" key="1">
    <citation type="journal article" date="2019" name="bioRxiv">
        <title>The Genome of the Zebra Mussel, Dreissena polymorpha: A Resource for Invasive Species Research.</title>
        <authorList>
            <person name="McCartney M.A."/>
            <person name="Auch B."/>
            <person name="Kono T."/>
            <person name="Mallez S."/>
            <person name="Zhang Y."/>
            <person name="Obille A."/>
            <person name="Becker A."/>
            <person name="Abrahante J.E."/>
            <person name="Garbe J."/>
            <person name="Badalamenti J.P."/>
            <person name="Herman A."/>
            <person name="Mangelson H."/>
            <person name="Liachko I."/>
            <person name="Sullivan S."/>
            <person name="Sone E.D."/>
            <person name="Koren S."/>
            <person name="Silverstein K.A.T."/>
            <person name="Beckman K.B."/>
            <person name="Gohl D.M."/>
        </authorList>
    </citation>
    <scope>NUCLEOTIDE SEQUENCE</scope>
    <source>
        <strain evidence="1">Duluth1</strain>
        <tissue evidence="1">Whole animal</tissue>
    </source>
</reference>
<sequence length="91" mass="10750">MDGPSDKLPLTSIGVPNSESRTYQVTECRLHQFIIHTLKFGRIKQQSAAYIHWFHTLKFGRIKQQSAAYIHWFHTLLFRRTKPQTDDLPLR</sequence>
<protein>
    <submittedName>
        <fullName evidence="1">Uncharacterized protein</fullName>
    </submittedName>
</protein>
<name>A0A9D4FLR1_DREPO</name>
<evidence type="ECO:0000313" key="2">
    <source>
        <dbReference type="Proteomes" id="UP000828390"/>
    </source>
</evidence>
<proteinExistence type="predicted"/>
<organism evidence="1 2">
    <name type="scientific">Dreissena polymorpha</name>
    <name type="common">Zebra mussel</name>
    <name type="synonym">Mytilus polymorpha</name>
    <dbReference type="NCBI Taxonomy" id="45954"/>
    <lineage>
        <taxon>Eukaryota</taxon>
        <taxon>Metazoa</taxon>
        <taxon>Spiralia</taxon>
        <taxon>Lophotrochozoa</taxon>
        <taxon>Mollusca</taxon>
        <taxon>Bivalvia</taxon>
        <taxon>Autobranchia</taxon>
        <taxon>Heteroconchia</taxon>
        <taxon>Euheterodonta</taxon>
        <taxon>Imparidentia</taxon>
        <taxon>Neoheterodontei</taxon>
        <taxon>Myida</taxon>
        <taxon>Dreissenoidea</taxon>
        <taxon>Dreissenidae</taxon>
        <taxon>Dreissena</taxon>
    </lineage>
</organism>
<dbReference type="EMBL" id="JAIWYP010000007">
    <property type="protein sequence ID" value="KAH3799528.1"/>
    <property type="molecule type" value="Genomic_DNA"/>
</dbReference>
<accession>A0A9D4FLR1</accession>